<evidence type="ECO:0000313" key="5">
    <source>
        <dbReference type="EMBL" id="QLQ79299.1"/>
    </source>
</evidence>
<feature type="compositionally biased region" description="Acidic residues" evidence="3">
    <location>
        <begin position="281"/>
        <end position="291"/>
    </location>
</feature>
<dbReference type="GO" id="GO:1990115">
    <property type="term" value="P:RNA polymerase III assembly"/>
    <property type="evidence" value="ECO:0007669"/>
    <property type="project" value="TreeGrafter"/>
</dbReference>
<dbReference type="InterPro" id="IPR011599">
    <property type="entry name" value="PFD_alpha_archaea"/>
</dbReference>
<feature type="compositionally biased region" description="Basic and acidic residues" evidence="3">
    <location>
        <begin position="635"/>
        <end position="647"/>
    </location>
</feature>
<dbReference type="InterPro" id="IPR024325">
    <property type="entry name" value="DUF3835"/>
</dbReference>
<organism evidence="5 6">
    <name type="scientific">Torulaspora globosa</name>
    <dbReference type="NCBI Taxonomy" id="48254"/>
    <lineage>
        <taxon>Eukaryota</taxon>
        <taxon>Fungi</taxon>
        <taxon>Dikarya</taxon>
        <taxon>Ascomycota</taxon>
        <taxon>Saccharomycotina</taxon>
        <taxon>Saccharomycetes</taxon>
        <taxon>Saccharomycetales</taxon>
        <taxon>Saccharomycetaceae</taxon>
        <taxon>Torulaspora</taxon>
    </lineage>
</organism>
<dbReference type="GO" id="GO:0016272">
    <property type="term" value="C:prefoldin complex"/>
    <property type="evidence" value="ECO:0007669"/>
    <property type="project" value="InterPro"/>
</dbReference>
<dbReference type="Pfam" id="PF12927">
    <property type="entry name" value="DUF3835"/>
    <property type="match status" value="2"/>
</dbReference>
<sequence length="839" mass="96038">MDSLTKSVEQTLKNLQEKKRFLLQQRDRYIHIRQRILQYDDVDEVGQSKEGTLEVFDDVIISPERMFVSVGYDYYVEKSQDELLTYVDEKRKLIEQAIEQFDSKIKDGEKAIQSFEMLLKSEQTPTPFEDADGERDEEFPPMEIREELDENWNVISSSVTPAVASLNQEKKIQDPDEATEVNDFERNIKGRLVENKSQEKEEPEKRLSAPINGAFSTENMYTFADLVRQLDEQDAVEDEIDSSEIQYDFESFDSKYVVEHLTEESETQGEDQVQTDSTEGSTDEEEDDDDENRYMIAPTMEAHSAFMDQLKKLREKKSDQKIVEKAKAPVKSILKCSSDNKKKTKKSVGFASKLDIHEVENLKQENRRNRHNLSSSFMQQLEHENDEVSTYNEFDSDLFAQLIGARGPDEIHDKYKSEENVEKDSSTASPNKNRIKVSRFKQERKFRNNEHEKESKISSSNSISKYQTNRPIDENSRTSMDIVSESVDISVPTDTSRISERDTDQSVVVDLIIENDPDEFATMNSKDGEEASQPAIQELIVEKETDELATADLIVERDSNNIATAIRSTDVNEYDSAIRRGISETSSDLRPHVDKTSPLSKTMRSLQRSVRPKGASQNMAYDFSDSSEDLSDISDSDKHLSESESLRVSENFPAEVLNGGHRTANTISLPKVDYNALGDNLDDMAKAYSLGIYDDDLDEDPGTLLEKIDDFKHYNEQVERLKNDIEAFKIANPMQEFDHDQQTIAEDGPLLNEVKENDIPESYNEVNFDDDLALEPARLRESIAIEYSRLRQVISANSNNLNGVTKDQHDESKQIEPIDQNGEPIKLSRFKSQRLQIGK</sequence>
<dbReference type="GO" id="GO:1990114">
    <property type="term" value="P:RNA polymerase II core complex assembly"/>
    <property type="evidence" value="ECO:0007669"/>
    <property type="project" value="TreeGrafter"/>
</dbReference>
<dbReference type="PANTHER" id="PTHR12674:SF2">
    <property type="entry name" value="PREFOLDIN SUBUNIT 5"/>
    <property type="match status" value="1"/>
</dbReference>
<gene>
    <name evidence="5" type="ORF">HG537_0B06470</name>
</gene>
<dbReference type="AlphaFoldDB" id="A0A7H9HPU3"/>
<feature type="region of interest" description="Disordered" evidence="3">
    <location>
        <begin position="262"/>
        <end position="291"/>
    </location>
</feature>
<evidence type="ECO:0000256" key="2">
    <source>
        <dbReference type="SAM" id="Coils"/>
    </source>
</evidence>
<dbReference type="InterPro" id="IPR009053">
    <property type="entry name" value="Prefoldin"/>
</dbReference>
<dbReference type="Proteomes" id="UP000510647">
    <property type="component" value="Chromosome 2"/>
</dbReference>
<feature type="domain" description="DUF3835" evidence="4">
    <location>
        <begin position="751"/>
        <end position="835"/>
    </location>
</feature>
<feature type="region of interest" description="Disordered" evidence="3">
    <location>
        <begin position="416"/>
        <end position="474"/>
    </location>
</feature>
<dbReference type="EMBL" id="CP059268">
    <property type="protein sequence ID" value="QLQ79299.1"/>
    <property type="molecule type" value="Genomic_DNA"/>
</dbReference>
<dbReference type="GO" id="GO:0005737">
    <property type="term" value="C:cytoplasm"/>
    <property type="evidence" value="ECO:0007669"/>
    <property type="project" value="TreeGrafter"/>
</dbReference>
<proteinExistence type="inferred from homology"/>
<dbReference type="Pfam" id="PF02996">
    <property type="entry name" value="Prefoldin"/>
    <property type="match status" value="1"/>
</dbReference>
<dbReference type="PANTHER" id="PTHR12674">
    <property type="entry name" value="PREFOLDIN SUBUNIT 5"/>
    <property type="match status" value="1"/>
</dbReference>
<feature type="domain" description="DUF3835" evidence="4">
    <location>
        <begin position="421"/>
        <end position="444"/>
    </location>
</feature>
<feature type="compositionally biased region" description="Basic and acidic residues" evidence="3">
    <location>
        <begin position="806"/>
        <end position="816"/>
    </location>
</feature>
<dbReference type="SUPFAM" id="SSF46579">
    <property type="entry name" value="Prefoldin"/>
    <property type="match status" value="1"/>
</dbReference>
<feature type="compositionally biased region" description="Basic and acidic residues" evidence="3">
    <location>
        <begin position="189"/>
        <end position="207"/>
    </location>
</feature>
<keyword evidence="6" id="KW-1185">Reference proteome</keyword>
<feature type="compositionally biased region" description="Polar residues" evidence="3">
    <location>
        <begin position="597"/>
        <end position="608"/>
    </location>
</feature>
<evidence type="ECO:0000313" key="6">
    <source>
        <dbReference type="Proteomes" id="UP000510647"/>
    </source>
</evidence>
<feature type="region of interest" description="Disordered" evidence="3">
    <location>
        <begin position="582"/>
        <end position="647"/>
    </location>
</feature>
<feature type="compositionally biased region" description="Basic and acidic residues" evidence="3">
    <location>
        <begin position="582"/>
        <end position="595"/>
    </location>
</feature>
<evidence type="ECO:0000256" key="3">
    <source>
        <dbReference type="SAM" id="MobiDB-lite"/>
    </source>
</evidence>
<dbReference type="InterPro" id="IPR004127">
    <property type="entry name" value="Prefoldin_subunit_alpha"/>
</dbReference>
<evidence type="ECO:0000256" key="1">
    <source>
        <dbReference type="ARBA" id="ARBA00010048"/>
    </source>
</evidence>
<feature type="compositionally biased region" description="Acidic residues" evidence="3">
    <location>
        <begin position="625"/>
        <end position="634"/>
    </location>
</feature>
<reference evidence="5 6" key="1">
    <citation type="submission" date="2020-06" db="EMBL/GenBank/DDBJ databases">
        <title>The yeast mating-type switching endonuclease HO is a domesticated member of an unorthodox homing genetic element family.</title>
        <authorList>
            <person name="Coughlan A.Y."/>
            <person name="Lombardi L."/>
            <person name="Braun-Galleani S."/>
            <person name="Martos A.R."/>
            <person name="Galeote V."/>
            <person name="Bigey F."/>
            <person name="Dequin S."/>
            <person name="Byrne K.P."/>
            <person name="Wolfe K.H."/>
        </authorList>
    </citation>
    <scope>NUCLEOTIDE SEQUENCE [LARGE SCALE GENOMIC DNA]</scope>
    <source>
        <strain evidence="5 6">CBS2947</strain>
    </source>
</reference>
<dbReference type="OrthoDB" id="21413at2759"/>
<dbReference type="GO" id="GO:1990113">
    <property type="term" value="P:RNA polymerase I assembly"/>
    <property type="evidence" value="ECO:0007669"/>
    <property type="project" value="TreeGrafter"/>
</dbReference>
<dbReference type="GO" id="GO:0051082">
    <property type="term" value="F:unfolded protein binding"/>
    <property type="evidence" value="ECO:0007669"/>
    <property type="project" value="InterPro"/>
</dbReference>
<feature type="region of interest" description="Disordered" evidence="3">
    <location>
        <begin position="189"/>
        <end position="208"/>
    </location>
</feature>
<feature type="region of interest" description="Disordered" evidence="3">
    <location>
        <begin position="800"/>
        <end position="839"/>
    </location>
</feature>
<feature type="compositionally biased region" description="Basic and acidic residues" evidence="3">
    <location>
        <begin position="440"/>
        <end position="456"/>
    </location>
</feature>
<dbReference type="Gene3D" id="1.10.287.370">
    <property type="match status" value="1"/>
</dbReference>
<evidence type="ECO:0000259" key="4">
    <source>
        <dbReference type="Pfam" id="PF12927"/>
    </source>
</evidence>
<dbReference type="GO" id="GO:0006457">
    <property type="term" value="P:protein folding"/>
    <property type="evidence" value="ECO:0007669"/>
    <property type="project" value="InterPro"/>
</dbReference>
<name>A0A7H9HPU3_9SACH</name>
<feature type="compositionally biased region" description="Basic and acidic residues" evidence="3">
    <location>
        <begin position="416"/>
        <end position="425"/>
    </location>
</feature>
<feature type="coiled-coil region" evidence="2">
    <location>
        <begin position="704"/>
        <end position="731"/>
    </location>
</feature>
<comment type="similarity">
    <text evidence="1">Belongs to the prefoldin subunit alpha family.</text>
</comment>
<keyword evidence="2" id="KW-0175">Coiled coil</keyword>
<protein>
    <recommendedName>
        <fullName evidence="4">DUF3835 domain-containing protein</fullName>
    </recommendedName>
</protein>
<accession>A0A7H9HPU3</accession>